<feature type="compositionally biased region" description="Polar residues" evidence="1">
    <location>
        <begin position="242"/>
        <end position="257"/>
    </location>
</feature>
<dbReference type="PANTHER" id="PTHR33130:SF33">
    <property type="entry name" value="PUTATIVE (DUF1639)-RELATED"/>
    <property type="match status" value="1"/>
</dbReference>
<dbReference type="AlphaFoldDB" id="A0A0K9Q4W1"/>
<name>A0A0K9Q4W1_ZOSMR</name>
<feature type="compositionally biased region" description="Basic residues" evidence="1">
    <location>
        <begin position="220"/>
        <end position="229"/>
    </location>
</feature>
<evidence type="ECO:0000256" key="1">
    <source>
        <dbReference type="SAM" id="MobiDB-lite"/>
    </source>
</evidence>
<sequence>MNMMRYQRLSPECLPISNGRKSHHAQNSSLRPTSITSSSSTHHHHHHHNQNIYGSSSRNGNSIFDNTKSSQRFRPSPSILPTPPVRHLPQSVRIPILPDPTNHSHHEGNGVSRCETSGSPNLLQWGHNKKSRGSRAENRYVVGDDSSASSASKIQRRSITGMLDRHPSHNNNNNNNNNIRGSNLRSCNTVSRDSFPDASANSRKAEEGQQPGKGPPVRSEKRHHHHPHPKPTEEKEKEKMQKQCSTTSHYQQNQHPFSASGDVLKRSCVASSEKEVAGSGMACGASEKLNLELFEWPRIYLSLSRKEKEDDFLIMKGTKLSQRPKKRPKNIDRTLQYCYPGTWLSDLTRSRYEVREKKCVKKKKRGLKGMENMDSDSD</sequence>
<feature type="compositionally biased region" description="Polar residues" evidence="1">
    <location>
        <begin position="179"/>
        <end position="192"/>
    </location>
</feature>
<comment type="caution">
    <text evidence="2">The sequence shown here is derived from an EMBL/GenBank/DDBJ whole genome shotgun (WGS) entry which is preliminary data.</text>
</comment>
<evidence type="ECO:0000313" key="2">
    <source>
        <dbReference type="EMBL" id="KMZ76311.1"/>
    </source>
</evidence>
<keyword evidence="3" id="KW-1185">Reference proteome</keyword>
<dbReference type="Proteomes" id="UP000036987">
    <property type="component" value="Unassembled WGS sequence"/>
</dbReference>
<feature type="compositionally biased region" description="Basic and acidic residues" evidence="1">
    <location>
        <begin position="230"/>
        <end position="241"/>
    </location>
</feature>
<dbReference type="InterPro" id="IPR012438">
    <property type="entry name" value="DUF1639"/>
</dbReference>
<feature type="region of interest" description="Disordered" evidence="1">
    <location>
        <begin position="1"/>
        <end position="258"/>
    </location>
</feature>
<dbReference type="Pfam" id="PF07797">
    <property type="entry name" value="DUF1639"/>
    <property type="match status" value="1"/>
</dbReference>
<evidence type="ECO:0000313" key="3">
    <source>
        <dbReference type="Proteomes" id="UP000036987"/>
    </source>
</evidence>
<gene>
    <name evidence="2" type="ORF">ZOSMA_103G00160</name>
</gene>
<dbReference type="OrthoDB" id="2018605at2759"/>
<organism evidence="2 3">
    <name type="scientific">Zostera marina</name>
    <name type="common">Eelgrass</name>
    <dbReference type="NCBI Taxonomy" id="29655"/>
    <lineage>
        <taxon>Eukaryota</taxon>
        <taxon>Viridiplantae</taxon>
        <taxon>Streptophyta</taxon>
        <taxon>Embryophyta</taxon>
        <taxon>Tracheophyta</taxon>
        <taxon>Spermatophyta</taxon>
        <taxon>Magnoliopsida</taxon>
        <taxon>Liliopsida</taxon>
        <taxon>Zosteraceae</taxon>
        <taxon>Zostera</taxon>
    </lineage>
</organism>
<accession>A0A0K9Q4W1</accession>
<dbReference type="PANTHER" id="PTHR33130">
    <property type="entry name" value="PUTATIVE (DUF1639)-RELATED"/>
    <property type="match status" value="1"/>
</dbReference>
<dbReference type="OMA" id="HAIGRHA"/>
<dbReference type="EMBL" id="LFYR01000047">
    <property type="protein sequence ID" value="KMZ76311.1"/>
    <property type="molecule type" value="Genomic_DNA"/>
</dbReference>
<reference evidence="3" key="1">
    <citation type="journal article" date="2016" name="Nature">
        <title>The genome of the seagrass Zostera marina reveals angiosperm adaptation to the sea.</title>
        <authorList>
            <person name="Olsen J.L."/>
            <person name="Rouze P."/>
            <person name="Verhelst B."/>
            <person name="Lin Y.-C."/>
            <person name="Bayer T."/>
            <person name="Collen J."/>
            <person name="Dattolo E."/>
            <person name="De Paoli E."/>
            <person name="Dittami S."/>
            <person name="Maumus F."/>
            <person name="Michel G."/>
            <person name="Kersting A."/>
            <person name="Lauritano C."/>
            <person name="Lohaus R."/>
            <person name="Toepel M."/>
            <person name="Tonon T."/>
            <person name="Vanneste K."/>
            <person name="Amirebrahimi M."/>
            <person name="Brakel J."/>
            <person name="Bostroem C."/>
            <person name="Chovatia M."/>
            <person name="Grimwood J."/>
            <person name="Jenkins J.W."/>
            <person name="Jueterbock A."/>
            <person name="Mraz A."/>
            <person name="Stam W.T."/>
            <person name="Tice H."/>
            <person name="Bornberg-Bauer E."/>
            <person name="Green P.J."/>
            <person name="Pearson G.A."/>
            <person name="Procaccini G."/>
            <person name="Duarte C.M."/>
            <person name="Schmutz J."/>
            <person name="Reusch T.B.H."/>
            <person name="Van de Peer Y."/>
        </authorList>
    </citation>
    <scope>NUCLEOTIDE SEQUENCE [LARGE SCALE GENOMIC DNA]</scope>
    <source>
        <strain evidence="3">cv. Finnish</strain>
    </source>
</reference>
<proteinExistence type="predicted"/>
<feature type="compositionally biased region" description="Polar residues" evidence="1">
    <location>
        <begin position="50"/>
        <end position="73"/>
    </location>
</feature>
<protein>
    <recommendedName>
        <fullName evidence="4">DUF1639 family protein</fullName>
    </recommendedName>
</protein>
<evidence type="ECO:0008006" key="4">
    <source>
        <dbReference type="Google" id="ProtNLM"/>
    </source>
</evidence>